<dbReference type="InterPro" id="IPR007110">
    <property type="entry name" value="Ig-like_dom"/>
</dbReference>
<feature type="transmembrane region" description="Helical" evidence="6">
    <location>
        <begin position="543"/>
        <end position="563"/>
    </location>
</feature>
<proteinExistence type="predicted"/>
<dbReference type="Ensembl" id="ENSOKIT00005121938.1">
    <property type="protein sequence ID" value="ENSOKIP00005113939.1"/>
    <property type="gene ID" value="ENSOKIG00005049535.1"/>
</dbReference>
<feature type="compositionally biased region" description="Basic and acidic residues" evidence="5">
    <location>
        <begin position="384"/>
        <end position="424"/>
    </location>
</feature>
<evidence type="ECO:0000256" key="4">
    <source>
        <dbReference type="ARBA" id="ARBA00023157"/>
    </source>
</evidence>
<keyword evidence="6" id="KW-0472">Membrane</keyword>
<feature type="compositionally biased region" description="Basic and acidic residues" evidence="5">
    <location>
        <begin position="366"/>
        <end position="375"/>
    </location>
</feature>
<keyword evidence="2" id="KW-0732">Signal</keyword>
<accession>A0A8C7LDU6</accession>
<keyword evidence="4" id="KW-1015">Disulfide bond</keyword>
<dbReference type="InterPro" id="IPR000372">
    <property type="entry name" value="LRRNT"/>
</dbReference>
<dbReference type="SMART" id="SM00408">
    <property type="entry name" value="IGc2"/>
    <property type="match status" value="1"/>
</dbReference>
<dbReference type="SMART" id="SM00082">
    <property type="entry name" value="LRRCT"/>
    <property type="match status" value="1"/>
</dbReference>
<dbReference type="CDD" id="cd00096">
    <property type="entry name" value="Ig"/>
    <property type="match status" value="1"/>
</dbReference>
<dbReference type="SMART" id="SM00013">
    <property type="entry name" value="LRRNT"/>
    <property type="match status" value="1"/>
</dbReference>
<feature type="region of interest" description="Disordered" evidence="5">
    <location>
        <begin position="366"/>
        <end position="456"/>
    </location>
</feature>
<dbReference type="Gene3D" id="2.60.40.10">
    <property type="entry name" value="Immunoglobulins"/>
    <property type="match status" value="2"/>
</dbReference>
<dbReference type="InterPro" id="IPR003599">
    <property type="entry name" value="Ig_sub"/>
</dbReference>
<dbReference type="PROSITE" id="PS50835">
    <property type="entry name" value="IG_LIKE"/>
    <property type="match status" value="1"/>
</dbReference>
<dbReference type="InterPro" id="IPR003591">
    <property type="entry name" value="Leu-rich_rpt_typical-subtyp"/>
</dbReference>
<dbReference type="AlphaFoldDB" id="A0A8C7LDU6"/>
<dbReference type="Pfam" id="PF13855">
    <property type="entry name" value="LRR_8"/>
    <property type="match status" value="1"/>
</dbReference>
<evidence type="ECO:0000259" key="7">
    <source>
        <dbReference type="PROSITE" id="PS50835"/>
    </source>
</evidence>
<keyword evidence="1" id="KW-0433">Leucine-rich repeat</keyword>
<dbReference type="GeneTree" id="ENSGT00940000160141"/>
<name>A0A8C7LDU6_ONCKI</name>
<keyword evidence="6" id="KW-1133">Transmembrane helix</keyword>
<dbReference type="FunFam" id="3.80.10.10:FF:000082">
    <property type="entry name" value="Leucine-rich repeat-containing 24"/>
    <property type="match status" value="1"/>
</dbReference>
<keyword evidence="9" id="KW-1185">Reference proteome</keyword>
<reference evidence="8" key="1">
    <citation type="submission" date="2025-08" db="UniProtKB">
        <authorList>
            <consortium name="Ensembl"/>
        </authorList>
    </citation>
    <scope>IDENTIFICATION</scope>
</reference>
<protein>
    <submittedName>
        <fullName evidence="8">Leucine rich repeat containing 24</fullName>
    </submittedName>
</protein>
<dbReference type="PANTHER" id="PTHR24366:SF129">
    <property type="entry name" value="LEUCINE RICH REPEAT CONTAINING 24"/>
    <property type="match status" value="1"/>
</dbReference>
<evidence type="ECO:0000256" key="2">
    <source>
        <dbReference type="ARBA" id="ARBA00022729"/>
    </source>
</evidence>
<dbReference type="SMART" id="SM00369">
    <property type="entry name" value="LRR_TYP"/>
    <property type="match status" value="5"/>
</dbReference>
<dbReference type="InterPro" id="IPR013783">
    <property type="entry name" value="Ig-like_fold"/>
</dbReference>
<sequence length="658" mass="72052">MLMLITHSLLFSSSPLSVMVLLQFPGLRLLLPLLLSSSSSPLSVMVLLQFPGLPLLLLPLLLPLSCDACPSGCHCYSLTVECGSLGLREIPQRVPDTTQTVFLQDNAIVHIRRLDLSGLDRLLYLYLQNNSISALEPGAFLAQGPLIELALNGNLIHLLTPDTFTGLVHLRILYLAANQITRLHDHTFTGLQSLQELHLQENSIEVLGDQALAGLSSLALLDLSRNQLHTLGPASLQPLVSLQVLRVTENPWRCDCALQWLRSWIDAEGQRFLSWSERRLLCAEPPRLAYLSLLEVAANSLVCIPPVLHLEPSHLTVQLGESLRVACQASGYPRPLVTWRKISMGRALLGPRGLLQELGGEGVKRRQELGGEGVKRRQGLGGEGVKRRQELGGEGMKRRQELGGEGMKRRQELGGEGDMRRQERGGGVARDVRGPVGVATEEEVEGGERESFDPDTGSGMLYLSNVTVAHAGHYVCEALNPGGVAHMTFHLAINMTSSTALWPRLHSASSSLYLGEVVGVSQEPLYEVGSMDFSALGPATQTVIAVSISLLVLIVLLLLLMIYSRQQQHKQPFCSSSRSSSKEERILYVNNYSDGPTIFSQLEENREDAGHERYILNCSCPGSALPTHAGLLANQQGVLVRQEGIHAQVRKMVYEIHC</sequence>
<organism evidence="8 9">
    <name type="scientific">Oncorhynchus kisutch</name>
    <name type="common">Coho salmon</name>
    <name type="synonym">Salmo kisutch</name>
    <dbReference type="NCBI Taxonomy" id="8019"/>
    <lineage>
        <taxon>Eukaryota</taxon>
        <taxon>Metazoa</taxon>
        <taxon>Chordata</taxon>
        <taxon>Craniata</taxon>
        <taxon>Vertebrata</taxon>
        <taxon>Euteleostomi</taxon>
        <taxon>Actinopterygii</taxon>
        <taxon>Neopterygii</taxon>
        <taxon>Teleostei</taxon>
        <taxon>Protacanthopterygii</taxon>
        <taxon>Salmoniformes</taxon>
        <taxon>Salmonidae</taxon>
        <taxon>Salmoninae</taxon>
        <taxon>Oncorhynchus</taxon>
    </lineage>
</organism>
<dbReference type="SUPFAM" id="SSF48726">
    <property type="entry name" value="Immunoglobulin"/>
    <property type="match status" value="1"/>
</dbReference>
<keyword evidence="6" id="KW-0812">Transmembrane</keyword>
<dbReference type="Proteomes" id="UP000694557">
    <property type="component" value="Unassembled WGS sequence"/>
</dbReference>
<dbReference type="InterPro" id="IPR001611">
    <property type="entry name" value="Leu-rich_rpt"/>
</dbReference>
<gene>
    <name evidence="8" type="primary">LRRC24</name>
</gene>
<evidence type="ECO:0000313" key="8">
    <source>
        <dbReference type="Ensembl" id="ENSOKIP00005113939.1"/>
    </source>
</evidence>
<evidence type="ECO:0000256" key="3">
    <source>
        <dbReference type="ARBA" id="ARBA00022737"/>
    </source>
</evidence>
<dbReference type="SUPFAM" id="SSF52058">
    <property type="entry name" value="L domain-like"/>
    <property type="match status" value="1"/>
</dbReference>
<feature type="domain" description="Ig-like" evidence="7">
    <location>
        <begin position="305"/>
        <end position="494"/>
    </location>
</feature>
<evidence type="ECO:0000256" key="6">
    <source>
        <dbReference type="SAM" id="Phobius"/>
    </source>
</evidence>
<evidence type="ECO:0000256" key="5">
    <source>
        <dbReference type="SAM" id="MobiDB-lite"/>
    </source>
</evidence>
<dbReference type="InterPro" id="IPR032675">
    <property type="entry name" value="LRR_dom_sf"/>
</dbReference>
<evidence type="ECO:0000313" key="9">
    <source>
        <dbReference type="Proteomes" id="UP000694557"/>
    </source>
</evidence>
<dbReference type="InterPro" id="IPR000483">
    <property type="entry name" value="Cys-rich_flank_reg_C"/>
</dbReference>
<dbReference type="InterPro" id="IPR036179">
    <property type="entry name" value="Ig-like_dom_sf"/>
</dbReference>
<dbReference type="Gene3D" id="3.80.10.10">
    <property type="entry name" value="Ribonuclease Inhibitor"/>
    <property type="match status" value="2"/>
</dbReference>
<dbReference type="InterPro" id="IPR003598">
    <property type="entry name" value="Ig_sub2"/>
</dbReference>
<keyword evidence="3" id="KW-0677">Repeat</keyword>
<reference evidence="8" key="2">
    <citation type="submission" date="2025-09" db="UniProtKB">
        <authorList>
            <consortium name="Ensembl"/>
        </authorList>
    </citation>
    <scope>IDENTIFICATION</scope>
</reference>
<evidence type="ECO:0000256" key="1">
    <source>
        <dbReference type="ARBA" id="ARBA00022614"/>
    </source>
</evidence>
<dbReference type="PROSITE" id="PS51450">
    <property type="entry name" value="LRR"/>
    <property type="match status" value="1"/>
</dbReference>
<dbReference type="PANTHER" id="PTHR24366">
    <property type="entry name" value="IG(IMMUNOGLOBULIN) AND LRR(LEUCINE RICH REPEAT) DOMAINS"/>
    <property type="match status" value="1"/>
</dbReference>
<dbReference type="FunFam" id="3.80.10.10:FF:000184">
    <property type="entry name" value="leucine-rich repeat-containing protein 24"/>
    <property type="match status" value="1"/>
</dbReference>
<dbReference type="SMART" id="SM00409">
    <property type="entry name" value="IG"/>
    <property type="match status" value="1"/>
</dbReference>